<evidence type="ECO:0000313" key="2">
    <source>
        <dbReference type="Proteomes" id="UP001183809"/>
    </source>
</evidence>
<evidence type="ECO:0000313" key="1">
    <source>
        <dbReference type="EMBL" id="MDT0468962.1"/>
    </source>
</evidence>
<accession>A0ABU2U6V9</accession>
<dbReference type="Proteomes" id="UP001183809">
    <property type="component" value="Unassembled WGS sequence"/>
</dbReference>
<protein>
    <submittedName>
        <fullName evidence="1">Uncharacterized protein</fullName>
    </submittedName>
</protein>
<proteinExistence type="predicted"/>
<dbReference type="RefSeq" id="WP_311700403.1">
    <property type="nucleotide sequence ID" value="NZ_JAVREY010000089.1"/>
</dbReference>
<gene>
    <name evidence="1" type="ORF">RM764_39340</name>
</gene>
<comment type="caution">
    <text evidence="1">The sequence shown here is derived from an EMBL/GenBank/DDBJ whole genome shotgun (WGS) entry which is preliminary data.</text>
</comment>
<name>A0ABU2U6V9_9ACTN</name>
<dbReference type="EMBL" id="JAVREY010000089">
    <property type="protein sequence ID" value="MDT0468962.1"/>
    <property type="molecule type" value="Genomic_DNA"/>
</dbReference>
<sequence>MSSDNPVQERIWQLEDAEHAARQLRDRALDLALRLTASPGQGLPPLAGRAVMLALSLHRRAEQAAEQLDDFLNYLERGPR</sequence>
<organism evidence="1 2">
    <name type="scientific">Streptomyces gibsoniae</name>
    <dbReference type="NCBI Taxonomy" id="3075529"/>
    <lineage>
        <taxon>Bacteria</taxon>
        <taxon>Bacillati</taxon>
        <taxon>Actinomycetota</taxon>
        <taxon>Actinomycetes</taxon>
        <taxon>Kitasatosporales</taxon>
        <taxon>Streptomycetaceae</taxon>
        <taxon>Streptomyces</taxon>
    </lineage>
</organism>
<keyword evidence="2" id="KW-1185">Reference proteome</keyword>
<reference evidence="2" key="1">
    <citation type="submission" date="2023-07" db="EMBL/GenBank/DDBJ databases">
        <title>30 novel species of actinomycetes from the DSMZ collection.</title>
        <authorList>
            <person name="Nouioui I."/>
        </authorList>
    </citation>
    <scope>NUCLEOTIDE SEQUENCE [LARGE SCALE GENOMIC DNA]</scope>
    <source>
        <strain evidence="2">DSM 41699</strain>
    </source>
</reference>